<dbReference type="RefSeq" id="WP_038464157.1">
    <property type="nucleotide sequence ID" value="NZ_CP008941.1"/>
</dbReference>
<dbReference type="GO" id="GO:0006420">
    <property type="term" value="P:arginyl-tRNA aminoacylation"/>
    <property type="evidence" value="ECO:0007669"/>
    <property type="project" value="InterPro"/>
</dbReference>
<evidence type="ECO:0000256" key="3">
    <source>
        <dbReference type="ARBA" id="ARBA00011209"/>
    </source>
</evidence>
<dbReference type="Proteomes" id="UP000028926">
    <property type="component" value="Chromosome"/>
</dbReference>
<keyword evidence="7 11" id="KW-0067">ATP-binding</keyword>
<dbReference type="EMBL" id="CP008941">
    <property type="protein sequence ID" value="AIK96127.1"/>
    <property type="molecule type" value="Genomic_DNA"/>
</dbReference>
<evidence type="ECO:0000256" key="10">
    <source>
        <dbReference type="ARBA" id="ARBA00047937"/>
    </source>
</evidence>
<evidence type="ECO:0000256" key="4">
    <source>
        <dbReference type="ARBA" id="ARBA00022490"/>
    </source>
</evidence>
<evidence type="ECO:0000256" key="7">
    <source>
        <dbReference type="ARBA" id="ARBA00022840"/>
    </source>
</evidence>
<comment type="subcellular location">
    <subcellularLocation>
        <location evidence="1 11">Cytoplasm</location>
    </subcellularLocation>
</comment>
<organism evidence="13 14">
    <name type="scientific">Candidatus Odyssella acanthamoebae</name>
    <dbReference type="NCBI Taxonomy" id="91604"/>
    <lineage>
        <taxon>Bacteria</taxon>
        <taxon>Pseudomonadati</taxon>
        <taxon>Pseudomonadota</taxon>
        <taxon>Alphaproteobacteria</taxon>
        <taxon>Holosporales</taxon>
        <taxon>Candidatus Paracaedibacteraceae</taxon>
        <taxon>Candidatus Odyssella</taxon>
    </lineage>
</organism>
<dbReference type="InterPro" id="IPR006194">
    <property type="entry name" value="Gly-tRNA-synth_heterodimer"/>
</dbReference>
<dbReference type="GO" id="GO:0005829">
    <property type="term" value="C:cytosol"/>
    <property type="evidence" value="ECO:0007669"/>
    <property type="project" value="TreeGrafter"/>
</dbReference>
<evidence type="ECO:0000313" key="14">
    <source>
        <dbReference type="Proteomes" id="UP000028926"/>
    </source>
</evidence>
<dbReference type="eggNOG" id="COG0751">
    <property type="taxonomic scope" value="Bacteria"/>
</dbReference>
<evidence type="ECO:0000256" key="2">
    <source>
        <dbReference type="ARBA" id="ARBA00008226"/>
    </source>
</evidence>
<dbReference type="Pfam" id="PF05746">
    <property type="entry name" value="DALR_1"/>
    <property type="match status" value="1"/>
</dbReference>
<comment type="catalytic activity">
    <reaction evidence="10 11">
        <text>tRNA(Gly) + glycine + ATP = glycyl-tRNA(Gly) + AMP + diphosphate</text>
        <dbReference type="Rhea" id="RHEA:16013"/>
        <dbReference type="Rhea" id="RHEA-COMP:9664"/>
        <dbReference type="Rhea" id="RHEA-COMP:9683"/>
        <dbReference type="ChEBI" id="CHEBI:30616"/>
        <dbReference type="ChEBI" id="CHEBI:33019"/>
        <dbReference type="ChEBI" id="CHEBI:57305"/>
        <dbReference type="ChEBI" id="CHEBI:78442"/>
        <dbReference type="ChEBI" id="CHEBI:78522"/>
        <dbReference type="ChEBI" id="CHEBI:456215"/>
        <dbReference type="EC" id="6.1.1.14"/>
    </reaction>
</comment>
<dbReference type="HOGENOM" id="CLU_007220_2_2_5"/>
<dbReference type="PRINTS" id="PR01045">
    <property type="entry name" value="TRNASYNTHGB"/>
</dbReference>
<dbReference type="NCBIfam" id="TIGR00211">
    <property type="entry name" value="glyS"/>
    <property type="match status" value="1"/>
</dbReference>
<keyword evidence="9 11" id="KW-0030">Aminoacyl-tRNA synthetase</keyword>
<name>A0A077ASE8_9PROT</name>
<keyword evidence="14" id="KW-1185">Reference proteome</keyword>
<keyword evidence="8 11" id="KW-0648">Protein biosynthesis</keyword>
<proteinExistence type="inferred from homology"/>
<keyword evidence="6 11" id="KW-0547">Nucleotide-binding</keyword>
<evidence type="ECO:0000256" key="9">
    <source>
        <dbReference type="ARBA" id="ARBA00023146"/>
    </source>
</evidence>
<dbReference type="AlphaFoldDB" id="A0A077ASE8"/>
<feature type="domain" description="DALR anticodon binding" evidence="12">
    <location>
        <begin position="566"/>
        <end position="659"/>
    </location>
</feature>
<evidence type="ECO:0000259" key="12">
    <source>
        <dbReference type="Pfam" id="PF05746"/>
    </source>
</evidence>
<dbReference type="PROSITE" id="PS50861">
    <property type="entry name" value="AA_TRNA_LIGASE_II_GLYAB"/>
    <property type="match status" value="1"/>
</dbReference>
<evidence type="ECO:0000256" key="8">
    <source>
        <dbReference type="ARBA" id="ARBA00022917"/>
    </source>
</evidence>
<dbReference type="InterPro" id="IPR015944">
    <property type="entry name" value="Gly-tRNA-synth_bsu"/>
</dbReference>
<reference evidence="13 14" key="1">
    <citation type="submission" date="2014-07" db="EMBL/GenBank/DDBJ databases">
        <title>Comparative genomic insights into amoeba endosymbionts belonging to the families of Holosporaceae and Candidatus Midichloriaceae within Rickettsiales.</title>
        <authorList>
            <person name="Wang Z."/>
            <person name="Wu M."/>
        </authorList>
    </citation>
    <scope>NUCLEOTIDE SEQUENCE [LARGE SCALE GENOMIC DNA]</scope>
    <source>
        <strain evidence="13">PRA3</strain>
    </source>
</reference>
<comment type="subunit">
    <text evidence="3 11">Tetramer of two alpha and two beta subunits.</text>
</comment>
<comment type="similarity">
    <text evidence="2 11">Belongs to the class-II aminoacyl-tRNA synthetase family.</text>
</comment>
<dbReference type="GO" id="GO:0004820">
    <property type="term" value="F:glycine-tRNA ligase activity"/>
    <property type="evidence" value="ECO:0007669"/>
    <property type="project" value="UniProtKB-UniRule"/>
</dbReference>
<dbReference type="HAMAP" id="MF_00255">
    <property type="entry name" value="Gly_tRNA_synth_beta"/>
    <property type="match status" value="1"/>
</dbReference>
<gene>
    <name evidence="11" type="primary">glyS</name>
    <name evidence="13" type="ORF">ID47_04275</name>
</gene>
<keyword evidence="4 11" id="KW-0963">Cytoplasm</keyword>
<keyword evidence="5 11" id="KW-0436">Ligase</keyword>
<dbReference type="Pfam" id="PF02092">
    <property type="entry name" value="tRNA_synt_2f"/>
    <property type="match status" value="1"/>
</dbReference>
<dbReference type="PANTHER" id="PTHR30075">
    <property type="entry name" value="GLYCYL-TRNA SYNTHETASE"/>
    <property type="match status" value="1"/>
</dbReference>
<dbReference type="EC" id="6.1.1.14" evidence="11"/>
<dbReference type="STRING" id="91604.ID47_04275"/>
<protein>
    <recommendedName>
        <fullName evidence="11">Glycine--tRNA ligase beta subunit</fullName>
        <ecNumber evidence="11">6.1.1.14</ecNumber>
    </recommendedName>
    <alternativeName>
        <fullName evidence="11">Glycyl-tRNA synthetase beta subunit</fullName>
        <shortName evidence="11">GlyRS</shortName>
    </alternativeName>
</protein>
<dbReference type="InterPro" id="IPR008909">
    <property type="entry name" value="DALR_anticod-bd"/>
</dbReference>
<evidence type="ECO:0000256" key="5">
    <source>
        <dbReference type="ARBA" id="ARBA00022598"/>
    </source>
</evidence>
<dbReference type="GO" id="GO:0004814">
    <property type="term" value="F:arginine-tRNA ligase activity"/>
    <property type="evidence" value="ECO:0007669"/>
    <property type="project" value="InterPro"/>
</dbReference>
<accession>A0A077ASE8</accession>
<dbReference type="GO" id="GO:0005524">
    <property type="term" value="F:ATP binding"/>
    <property type="evidence" value="ECO:0007669"/>
    <property type="project" value="UniProtKB-UniRule"/>
</dbReference>
<evidence type="ECO:0000313" key="13">
    <source>
        <dbReference type="EMBL" id="AIK96127.1"/>
    </source>
</evidence>
<evidence type="ECO:0000256" key="6">
    <source>
        <dbReference type="ARBA" id="ARBA00022741"/>
    </source>
</evidence>
<dbReference type="KEGG" id="paca:ID47_04275"/>
<dbReference type="PANTHER" id="PTHR30075:SF2">
    <property type="entry name" value="GLYCINE--TRNA LIGASE, CHLOROPLASTIC_MITOCHONDRIAL 2"/>
    <property type="match status" value="1"/>
</dbReference>
<evidence type="ECO:0000256" key="1">
    <source>
        <dbReference type="ARBA" id="ARBA00004496"/>
    </source>
</evidence>
<evidence type="ECO:0000256" key="11">
    <source>
        <dbReference type="HAMAP-Rule" id="MF_00255"/>
    </source>
</evidence>
<dbReference type="SUPFAM" id="SSF109604">
    <property type="entry name" value="HD-domain/PDEase-like"/>
    <property type="match status" value="1"/>
</dbReference>
<sequence>MSQEFLFEILSEEIPARMQVQAMADFKVAFTTKLNAAGLTFTHVETHITPRRLVACVSGLAFSTQEICEERRGPRLEAPEAALQGFLKSTGLTKDRLTQKDGYWYATLATPATPSETLLPDLCRDIMRNFRWPKSMRWYGASQTWVRPVRGILAILEGKALTFEVPEFNLTSSNRTNGHRFLSVGDFKVTSFADYKQQLANRQVILSHQQRQDSILTQLIQLGKNQGYTLEPDDKLLEEVAGLSEYPQPILGEIDKEFLHLPKRVLSTSMRVHQKYFTYLDADGKVAPIFGLVANTIPSDDGATMLRGYERVLRARLSDASFFYEQDLKTLLIDHLPRLHQIVFHAKLGSLGQRIQRLMKLVESVPAKRAAELCKSDLVTSMVGEFPELQGYMGGIYALAQGEALEVARAIEQHYQPLGPADACPTDPVAIDLALAEKLDTLVGFFAIGELPTGSKDPYALRRAALGVIRLIRENDLKDIRLFDKINRSLALYLDQEIQLAAGFDANQILDFIMERLGHALKAEGLRHDTIAAVLGSANRGDNICGVVDRIRALNDYLTSEAGISLQAAFRRAYGILPKDSPIPQTVQPQLFTEKVETVLYSELQTVTARCQSLLQKHDYGQLMTVLANLKNPIDAFFELKINDDNLDIRHNRLALLQMLINQITIIADFSKLEG</sequence>
<dbReference type="GO" id="GO:0006426">
    <property type="term" value="P:glycyl-tRNA aminoacylation"/>
    <property type="evidence" value="ECO:0007669"/>
    <property type="project" value="UniProtKB-UniRule"/>
</dbReference>